<keyword evidence="9" id="KW-1185">Reference proteome</keyword>
<evidence type="ECO:0000259" key="6">
    <source>
        <dbReference type="Pfam" id="PF03755"/>
    </source>
</evidence>
<dbReference type="Proteomes" id="UP000239471">
    <property type="component" value="Unassembled WGS sequence"/>
</dbReference>
<keyword evidence="3" id="KW-0255">Endonuclease</keyword>
<evidence type="ECO:0000256" key="1">
    <source>
        <dbReference type="ARBA" id="ARBA00001968"/>
    </source>
</evidence>
<evidence type="ECO:0000313" key="8">
    <source>
        <dbReference type="EMBL" id="PRR84133.1"/>
    </source>
</evidence>
<name>A0A2T0BJY6_9CLOT</name>
<dbReference type="InterPro" id="IPR013527">
    <property type="entry name" value="YicC-like_N"/>
</dbReference>
<dbReference type="PANTHER" id="PTHR30636:SF3">
    <property type="entry name" value="UPF0701 PROTEIN YICC"/>
    <property type="match status" value="1"/>
</dbReference>
<dbReference type="OrthoDB" id="9771229at2"/>
<dbReference type="Pfam" id="PF08340">
    <property type="entry name" value="YicC-like_C"/>
    <property type="match status" value="1"/>
</dbReference>
<evidence type="ECO:0000256" key="5">
    <source>
        <dbReference type="ARBA" id="ARBA00035648"/>
    </source>
</evidence>
<dbReference type="InterPro" id="IPR013551">
    <property type="entry name" value="YicC-like_C"/>
</dbReference>
<accession>A0A2T0BJY6</accession>
<evidence type="ECO:0000259" key="7">
    <source>
        <dbReference type="Pfam" id="PF08340"/>
    </source>
</evidence>
<evidence type="ECO:0000313" key="9">
    <source>
        <dbReference type="Proteomes" id="UP000239471"/>
    </source>
</evidence>
<evidence type="ECO:0008006" key="10">
    <source>
        <dbReference type="Google" id="ProtNLM"/>
    </source>
</evidence>
<organism evidence="8 9">
    <name type="scientific">Clostridium vincentii</name>
    <dbReference type="NCBI Taxonomy" id="52704"/>
    <lineage>
        <taxon>Bacteria</taxon>
        <taxon>Bacillati</taxon>
        <taxon>Bacillota</taxon>
        <taxon>Clostridia</taxon>
        <taxon>Eubacteriales</taxon>
        <taxon>Clostridiaceae</taxon>
        <taxon>Clostridium</taxon>
    </lineage>
</organism>
<dbReference type="InterPro" id="IPR005229">
    <property type="entry name" value="YicC/YloC-like"/>
</dbReference>
<dbReference type="PANTHER" id="PTHR30636">
    <property type="entry name" value="UPF0701 PROTEIN YICC"/>
    <property type="match status" value="1"/>
</dbReference>
<evidence type="ECO:0000256" key="2">
    <source>
        <dbReference type="ARBA" id="ARBA00022722"/>
    </source>
</evidence>
<dbReference type="NCBIfam" id="TIGR00255">
    <property type="entry name" value="YicC/YloC family endoribonuclease"/>
    <property type="match status" value="1"/>
</dbReference>
<evidence type="ECO:0000256" key="3">
    <source>
        <dbReference type="ARBA" id="ARBA00022759"/>
    </source>
</evidence>
<reference evidence="8 9" key="1">
    <citation type="submission" date="2018-03" db="EMBL/GenBank/DDBJ databases">
        <title>Genome sequence of Clostridium vincentii DSM 10228.</title>
        <authorList>
            <person name="Poehlein A."/>
            <person name="Daniel R."/>
        </authorList>
    </citation>
    <scope>NUCLEOTIDE SEQUENCE [LARGE SCALE GENOMIC DNA]</scope>
    <source>
        <strain evidence="8 9">DSM 10228</strain>
    </source>
</reference>
<evidence type="ECO:0000256" key="4">
    <source>
        <dbReference type="ARBA" id="ARBA00022801"/>
    </source>
</evidence>
<dbReference type="RefSeq" id="WP_106058469.1">
    <property type="nucleotide sequence ID" value="NZ_PVXQ01000003.1"/>
</dbReference>
<comment type="caution">
    <text evidence="8">The sequence shown here is derived from an EMBL/GenBank/DDBJ whole genome shotgun (WGS) entry which is preliminary data.</text>
</comment>
<dbReference type="EMBL" id="PVXQ01000003">
    <property type="protein sequence ID" value="PRR84133.1"/>
    <property type="molecule type" value="Genomic_DNA"/>
</dbReference>
<dbReference type="GO" id="GO:0016787">
    <property type="term" value="F:hydrolase activity"/>
    <property type="evidence" value="ECO:0007669"/>
    <property type="project" value="UniProtKB-KW"/>
</dbReference>
<gene>
    <name evidence="8" type="ORF">CLVI_04310</name>
</gene>
<comment type="similarity">
    <text evidence="5">Belongs to the YicC/YloC family.</text>
</comment>
<sequence>MVKSMTSFGRAQSEDGNSHLFSIEMKSVNNRYLDINVRLPKFMIALEEEIRKIINKRLNRGKVDVFINYKNYGENSAMPILNMALAKKYYNCLKELSNTLGITDDITVSKIAEFPEVITLEVQEENLKEVLGELGPLLDLALDSMLDMRVHEGEKLKEDILFKLRDIEEKVNKIEALADEIPKQYKARLEERLKELKKGIILDEERLAMEVAILADKAAVDEEITRLHSHLDQMRKTLNINEPIGRKLDFIVQEMNRETNTIGSKSNDMDMTNAVINIKNLIEKIREQVQNIE</sequence>
<dbReference type="GO" id="GO:0004521">
    <property type="term" value="F:RNA endonuclease activity"/>
    <property type="evidence" value="ECO:0007669"/>
    <property type="project" value="InterPro"/>
</dbReference>
<dbReference type="AlphaFoldDB" id="A0A2T0BJY6"/>
<feature type="domain" description="Endoribonuclease YicC-like N-terminal" evidence="6">
    <location>
        <begin position="2"/>
        <end position="157"/>
    </location>
</feature>
<keyword evidence="4" id="KW-0378">Hydrolase</keyword>
<feature type="domain" description="Endoribonuclease YicC-like C-terminal" evidence="7">
    <location>
        <begin position="174"/>
        <end position="293"/>
    </location>
</feature>
<dbReference type="Pfam" id="PF03755">
    <property type="entry name" value="YicC-like_N"/>
    <property type="match status" value="1"/>
</dbReference>
<keyword evidence="2" id="KW-0540">Nuclease</keyword>
<protein>
    <recommendedName>
        <fullName evidence="10">YicC-like family, N-terminal region</fullName>
    </recommendedName>
</protein>
<proteinExistence type="inferred from homology"/>
<comment type="cofactor">
    <cofactor evidence="1">
        <name>a divalent metal cation</name>
        <dbReference type="ChEBI" id="CHEBI:60240"/>
    </cofactor>
</comment>